<protein>
    <submittedName>
        <fullName evidence="2">Uncharacterized protein</fullName>
    </submittedName>
</protein>
<dbReference type="Proteomes" id="UP000821866">
    <property type="component" value="Chromosome 9"/>
</dbReference>
<organism evidence="2 3">
    <name type="scientific">Rhipicephalus microplus</name>
    <name type="common">Cattle tick</name>
    <name type="synonym">Boophilus microplus</name>
    <dbReference type="NCBI Taxonomy" id="6941"/>
    <lineage>
        <taxon>Eukaryota</taxon>
        <taxon>Metazoa</taxon>
        <taxon>Ecdysozoa</taxon>
        <taxon>Arthropoda</taxon>
        <taxon>Chelicerata</taxon>
        <taxon>Arachnida</taxon>
        <taxon>Acari</taxon>
        <taxon>Parasitiformes</taxon>
        <taxon>Ixodida</taxon>
        <taxon>Ixodoidea</taxon>
        <taxon>Ixodidae</taxon>
        <taxon>Rhipicephalinae</taxon>
        <taxon>Rhipicephalus</taxon>
        <taxon>Boophilus</taxon>
    </lineage>
</organism>
<keyword evidence="3" id="KW-1185">Reference proteome</keyword>
<evidence type="ECO:0000313" key="2">
    <source>
        <dbReference type="EMBL" id="KAH8008622.1"/>
    </source>
</evidence>
<feature type="region of interest" description="Disordered" evidence="1">
    <location>
        <begin position="1"/>
        <end position="30"/>
    </location>
</feature>
<sequence length="107" mass="11658">MSTKSTDYGYSAGPEPNTHTASRTFERGNQVKNRVTRASPMSYMPKAHFNIILRPRGGINISKICSTKVGKAIIEAAGLGLDQIATDIICLNVSQNIMVASTEWEND</sequence>
<proteinExistence type="predicted"/>
<dbReference type="EMBL" id="JABSTU010000011">
    <property type="protein sequence ID" value="KAH8008622.1"/>
    <property type="molecule type" value="Genomic_DNA"/>
</dbReference>
<gene>
    <name evidence="2" type="ORF">HPB51_000249</name>
</gene>
<reference evidence="2" key="1">
    <citation type="journal article" date="2020" name="Cell">
        <title>Large-Scale Comparative Analyses of Tick Genomes Elucidate Their Genetic Diversity and Vector Capacities.</title>
        <authorList>
            <consortium name="Tick Genome and Microbiome Consortium (TIGMIC)"/>
            <person name="Jia N."/>
            <person name="Wang J."/>
            <person name="Shi W."/>
            <person name="Du L."/>
            <person name="Sun Y."/>
            <person name="Zhan W."/>
            <person name="Jiang J.F."/>
            <person name="Wang Q."/>
            <person name="Zhang B."/>
            <person name="Ji P."/>
            <person name="Bell-Sakyi L."/>
            <person name="Cui X.M."/>
            <person name="Yuan T.T."/>
            <person name="Jiang B.G."/>
            <person name="Yang W.F."/>
            <person name="Lam T.T."/>
            <person name="Chang Q.C."/>
            <person name="Ding S.J."/>
            <person name="Wang X.J."/>
            <person name="Zhu J.G."/>
            <person name="Ruan X.D."/>
            <person name="Zhao L."/>
            <person name="Wei J.T."/>
            <person name="Ye R.Z."/>
            <person name="Que T.C."/>
            <person name="Du C.H."/>
            <person name="Zhou Y.H."/>
            <person name="Cheng J.X."/>
            <person name="Dai P.F."/>
            <person name="Guo W.B."/>
            <person name="Han X.H."/>
            <person name="Huang E.J."/>
            <person name="Li L.F."/>
            <person name="Wei W."/>
            <person name="Gao Y.C."/>
            <person name="Liu J.Z."/>
            <person name="Shao H.Z."/>
            <person name="Wang X."/>
            <person name="Wang C.C."/>
            <person name="Yang T.C."/>
            <person name="Huo Q.B."/>
            <person name="Li W."/>
            <person name="Chen H.Y."/>
            <person name="Chen S.E."/>
            <person name="Zhou L.G."/>
            <person name="Ni X.B."/>
            <person name="Tian J.H."/>
            <person name="Sheng Y."/>
            <person name="Liu T."/>
            <person name="Pan Y.S."/>
            <person name="Xia L.Y."/>
            <person name="Li J."/>
            <person name="Zhao F."/>
            <person name="Cao W.C."/>
        </authorList>
    </citation>
    <scope>NUCLEOTIDE SEQUENCE</scope>
    <source>
        <strain evidence="2">Rmic-2018</strain>
    </source>
</reference>
<reference evidence="2" key="2">
    <citation type="submission" date="2021-09" db="EMBL/GenBank/DDBJ databases">
        <authorList>
            <person name="Jia N."/>
            <person name="Wang J."/>
            <person name="Shi W."/>
            <person name="Du L."/>
            <person name="Sun Y."/>
            <person name="Zhan W."/>
            <person name="Jiang J."/>
            <person name="Wang Q."/>
            <person name="Zhang B."/>
            <person name="Ji P."/>
            <person name="Sakyi L.B."/>
            <person name="Cui X."/>
            <person name="Yuan T."/>
            <person name="Jiang B."/>
            <person name="Yang W."/>
            <person name="Lam T.T.-Y."/>
            <person name="Chang Q."/>
            <person name="Ding S."/>
            <person name="Wang X."/>
            <person name="Zhu J."/>
            <person name="Ruan X."/>
            <person name="Zhao L."/>
            <person name="Wei J."/>
            <person name="Que T."/>
            <person name="Du C."/>
            <person name="Cheng J."/>
            <person name="Dai P."/>
            <person name="Han X."/>
            <person name="Huang E."/>
            <person name="Gao Y."/>
            <person name="Liu J."/>
            <person name="Shao H."/>
            <person name="Ye R."/>
            <person name="Li L."/>
            <person name="Wei W."/>
            <person name="Wang X."/>
            <person name="Wang C."/>
            <person name="Huo Q."/>
            <person name="Li W."/>
            <person name="Guo W."/>
            <person name="Chen H."/>
            <person name="Chen S."/>
            <person name="Zhou L."/>
            <person name="Zhou L."/>
            <person name="Ni X."/>
            <person name="Tian J."/>
            <person name="Zhou Y."/>
            <person name="Sheng Y."/>
            <person name="Liu T."/>
            <person name="Pan Y."/>
            <person name="Xia L."/>
            <person name="Li J."/>
            <person name="Zhao F."/>
            <person name="Cao W."/>
        </authorList>
    </citation>
    <scope>NUCLEOTIDE SEQUENCE</scope>
    <source>
        <strain evidence="2">Rmic-2018</strain>
        <tissue evidence="2">Larvae</tissue>
    </source>
</reference>
<name>A0A9J6D335_RHIMP</name>
<dbReference type="AlphaFoldDB" id="A0A9J6D335"/>
<accession>A0A9J6D335</accession>
<evidence type="ECO:0000313" key="3">
    <source>
        <dbReference type="Proteomes" id="UP000821866"/>
    </source>
</evidence>
<evidence type="ECO:0000256" key="1">
    <source>
        <dbReference type="SAM" id="MobiDB-lite"/>
    </source>
</evidence>
<comment type="caution">
    <text evidence="2">The sequence shown here is derived from an EMBL/GenBank/DDBJ whole genome shotgun (WGS) entry which is preliminary data.</text>
</comment>